<reference evidence="2 3" key="1">
    <citation type="submission" date="2021-06" db="EMBL/GenBank/DDBJ databases">
        <title>Caerostris extrusa draft genome.</title>
        <authorList>
            <person name="Kono N."/>
            <person name="Arakawa K."/>
        </authorList>
    </citation>
    <scope>NUCLEOTIDE SEQUENCE [LARGE SCALE GENOMIC DNA]</scope>
</reference>
<keyword evidence="3" id="KW-1185">Reference proteome</keyword>
<comment type="caution">
    <text evidence="2">The sequence shown here is derived from an EMBL/GenBank/DDBJ whole genome shotgun (WGS) entry which is preliminary data.</text>
</comment>
<keyword evidence="1" id="KW-1133">Transmembrane helix</keyword>
<evidence type="ECO:0000256" key="1">
    <source>
        <dbReference type="SAM" id="Phobius"/>
    </source>
</evidence>
<accession>A0AAV4S6A2</accession>
<proteinExistence type="predicted"/>
<organism evidence="2 3">
    <name type="scientific">Caerostris extrusa</name>
    <name type="common">Bark spider</name>
    <name type="synonym">Caerostris bankana</name>
    <dbReference type="NCBI Taxonomy" id="172846"/>
    <lineage>
        <taxon>Eukaryota</taxon>
        <taxon>Metazoa</taxon>
        <taxon>Ecdysozoa</taxon>
        <taxon>Arthropoda</taxon>
        <taxon>Chelicerata</taxon>
        <taxon>Arachnida</taxon>
        <taxon>Araneae</taxon>
        <taxon>Araneomorphae</taxon>
        <taxon>Entelegynae</taxon>
        <taxon>Araneoidea</taxon>
        <taxon>Araneidae</taxon>
        <taxon>Caerostris</taxon>
    </lineage>
</organism>
<keyword evidence="1" id="KW-0472">Membrane</keyword>
<dbReference type="Proteomes" id="UP001054945">
    <property type="component" value="Unassembled WGS sequence"/>
</dbReference>
<evidence type="ECO:0008006" key="4">
    <source>
        <dbReference type="Google" id="ProtNLM"/>
    </source>
</evidence>
<protein>
    <recommendedName>
        <fullName evidence="4">Transmembrane protein</fullName>
    </recommendedName>
</protein>
<dbReference type="EMBL" id="BPLR01008883">
    <property type="protein sequence ID" value="GIY27942.1"/>
    <property type="molecule type" value="Genomic_DNA"/>
</dbReference>
<gene>
    <name evidence="2" type="ORF">CEXT_747381</name>
</gene>
<dbReference type="AlphaFoldDB" id="A0AAV4S6A2"/>
<feature type="transmembrane region" description="Helical" evidence="1">
    <location>
        <begin position="79"/>
        <end position="101"/>
    </location>
</feature>
<evidence type="ECO:0000313" key="3">
    <source>
        <dbReference type="Proteomes" id="UP001054945"/>
    </source>
</evidence>
<name>A0AAV4S6A2_CAEEX</name>
<evidence type="ECO:0000313" key="2">
    <source>
        <dbReference type="EMBL" id="GIY27942.1"/>
    </source>
</evidence>
<keyword evidence="1" id="KW-0812">Transmembrane</keyword>
<sequence>MRGVQVCKTQDAMWKSWILMKDANGCRFHHPPFMDSGHPLSLFVRGTNEELGGRFWRSIPQDVLIIHGKPFSSMLWRCGLIRVQSFAISFSAAVLLVIWLWNRNESRGEKNGKKFVDFI</sequence>